<sequence>MTSVPPRWQMLILSFPGGRNTSRVRLWRALKALGAGTLRDGVYVLPERADLHEALGGLAEDIRAAGGQAHHLVFAVPSDEDDRYKKLFDRTEEYRAVTEAATALCGRIDDLPEPELLKQLRQIRRDADHLHRIDYFPGPERDAMSEQLAALEGAVQGRLSPDEPSQAPEQAIARLNVREYRNRTWATRASLWVDRVASAWLIRRFIDPEARFLWLARPADCPADALGFDFDGAAFTHVGDRVTFQVLTAAFSLEDDPGLVRLGELVRFLDIGGAPIAEAAGFEAVLTGAKQRCPDDDALLDAASPVLDDMHRSFSPTQERNP</sequence>
<keyword evidence="4" id="KW-1185">Reference proteome</keyword>
<dbReference type="RefSeq" id="WP_077278892.1">
    <property type="nucleotide sequence ID" value="NZ_MVBK01000051.1"/>
</dbReference>
<dbReference type="InterPro" id="IPR046858">
    <property type="entry name" value="ChrB_N"/>
</dbReference>
<proteinExistence type="predicted"/>
<protein>
    <recommendedName>
        <fullName evidence="5">Chromate resistance protein</fullName>
    </recommendedName>
</protein>
<organism evidence="3 4">
    <name type="scientific">Thioalkalivibrio denitrificans</name>
    <dbReference type="NCBI Taxonomy" id="108003"/>
    <lineage>
        <taxon>Bacteria</taxon>
        <taxon>Pseudomonadati</taxon>
        <taxon>Pseudomonadota</taxon>
        <taxon>Gammaproteobacteria</taxon>
        <taxon>Chromatiales</taxon>
        <taxon>Ectothiorhodospiraceae</taxon>
        <taxon>Thioalkalivibrio</taxon>
    </lineage>
</organism>
<feature type="domain" description="ChrB C-terminal" evidence="1">
    <location>
        <begin position="185"/>
        <end position="312"/>
    </location>
</feature>
<dbReference type="Proteomes" id="UP000189462">
    <property type="component" value="Unassembled WGS sequence"/>
</dbReference>
<evidence type="ECO:0000259" key="1">
    <source>
        <dbReference type="Pfam" id="PF09828"/>
    </source>
</evidence>
<dbReference type="Pfam" id="PF20229">
    <property type="entry name" value="ChrB_N"/>
    <property type="match status" value="1"/>
</dbReference>
<evidence type="ECO:0000313" key="4">
    <source>
        <dbReference type="Proteomes" id="UP000189462"/>
    </source>
</evidence>
<evidence type="ECO:0000259" key="2">
    <source>
        <dbReference type="Pfam" id="PF20229"/>
    </source>
</evidence>
<dbReference type="AlphaFoldDB" id="A0A1V3NGF3"/>
<dbReference type="Pfam" id="PF09828">
    <property type="entry name" value="ChrB_C"/>
    <property type="match status" value="1"/>
</dbReference>
<evidence type="ECO:0008006" key="5">
    <source>
        <dbReference type="Google" id="ProtNLM"/>
    </source>
</evidence>
<dbReference type="STRING" id="108003.B1C78_09390"/>
<reference evidence="3 4" key="1">
    <citation type="submission" date="2017-02" db="EMBL/GenBank/DDBJ databases">
        <title>Genomic diversity within the haloalkaliphilic genus Thioalkalivibrio.</title>
        <authorList>
            <person name="Ahn A.-C."/>
            <person name="Meier-Kolthoff J."/>
            <person name="Overmars L."/>
            <person name="Richter M."/>
            <person name="Woyke T."/>
            <person name="Sorokin D.Y."/>
            <person name="Muyzer G."/>
        </authorList>
    </citation>
    <scope>NUCLEOTIDE SEQUENCE [LARGE SCALE GENOMIC DNA]</scope>
    <source>
        <strain evidence="3 4">ALJD</strain>
    </source>
</reference>
<dbReference type="InterPro" id="IPR018634">
    <property type="entry name" value="ChrB_C"/>
</dbReference>
<name>A0A1V3NGF3_9GAMM</name>
<feature type="domain" description="ChrB N-terminal" evidence="2">
    <location>
        <begin position="23"/>
        <end position="98"/>
    </location>
</feature>
<accession>A0A1V3NGF3</accession>
<comment type="caution">
    <text evidence="3">The sequence shown here is derived from an EMBL/GenBank/DDBJ whole genome shotgun (WGS) entry which is preliminary data.</text>
</comment>
<evidence type="ECO:0000313" key="3">
    <source>
        <dbReference type="EMBL" id="OOG24130.1"/>
    </source>
</evidence>
<gene>
    <name evidence="3" type="ORF">B1C78_09390</name>
</gene>
<dbReference type="EMBL" id="MVBK01000051">
    <property type="protein sequence ID" value="OOG24130.1"/>
    <property type="molecule type" value="Genomic_DNA"/>
</dbReference>